<keyword evidence="1" id="KW-1133">Transmembrane helix</keyword>
<accession>A0AAJ4D1E8</accession>
<dbReference type="GeneID" id="82851976"/>
<gene>
    <name evidence="2" type="ORF">EQZ20_04695</name>
</gene>
<dbReference type="AlphaFoldDB" id="A0AAJ4D1E8"/>
<protein>
    <submittedName>
        <fullName evidence="2">Uncharacterized protein</fullName>
    </submittedName>
</protein>
<feature type="transmembrane region" description="Helical" evidence="1">
    <location>
        <begin position="57"/>
        <end position="75"/>
    </location>
</feature>
<reference evidence="2 3" key="1">
    <citation type="submission" date="2019-01" db="EMBL/GenBank/DDBJ databases">
        <title>Genome sequence of Bacillus glycinifermentans SRCM103574.</title>
        <authorList>
            <person name="Kong H.-J."/>
            <person name="Jeong S.-Y."/>
            <person name="Jeong D.-Y."/>
        </authorList>
    </citation>
    <scope>NUCLEOTIDE SEQUENCE [LARGE SCALE GENOMIC DNA]</scope>
    <source>
        <strain evidence="2 3">SRCM103574</strain>
    </source>
</reference>
<feature type="transmembrane region" description="Helical" evidence="1">
    <location>
        <begin position="81"/>
        <end position="99"/>
    </location>
</feature>
<dbReference type="RefSeq" id="WP_046131011.1">
    <property type="nucleotide sequence ID" value="NZ_CP035232.1"/>
</dbReference>
<dbReference type="EMBL" id="CP035232">
    <property type="protein sequence ID" value="QAT64289.1"/>
    <property type="molecule type" value="Genomic_DNA"/>
</dbReference>
<organism evidence="2 3">
    <name type="scientific">Bacillus glycinifermentans</name>
    <dbReference type="NCBI Taxonomy" id="1664069"/>
    <lineage>
        <taxon>Bacteria</taxon>
        <taxon>Bacillati</taxon>
        <taxon>Bacillota</taxon>
        <taxon>Bacilli</taxon>
        <taxon>Bacillales</taxon>
        <taxon>Bacillaceae</taxon>
        <taxon>Bacillus</taxon>
    </lineage>
</organism>
<dbReference type="Proteomes" id="UP000288675">
    <property type="component" value="Chromosome"/>
</dbReference>
<evidence type="ECO:0000313" key="2">
    <source>
        <dbReference type="EMBL" id="QAT64289.1"/>
    </source>
</evidence>
<proteinExistence type="predicted"/>
<keyword evidence="1" id="KW-0812">Transmembrane</keyword>
<feature type="transmembrane region" description="Helical" evidence="1">
    <location>
        <begin position="104"/>
        <end position="119"/>
    </location>
</feature>
<evidence type="ECO:0000256" key="1">
    <source>
        <dbReference type="SAM" id="Phobius"/>
    </source>
</evidence>
<sequence length="184" mass="20852">MEDKTRYIIRDLLPLYREGLLSEETAKWFEEQVKNNPEYKKLATETPLPKKIIDHRLSLYQILFTAISFFLAIKTSLLNGSFGFILWYAVLGLFIYLFYRNVRIVFLLSFVPIFIWGVADSLAELAGGEAIGGTTLGEYVISSICGAVWLAVIHCLFAIVGSFIGWLCIKLAESGSCHEKENRI</sequence>
<evidence type="ECO:0000313" key="3">
    <source>
        <dbReference type="Proteomes" id="UP000288675"/>
    </source>
</evidence>
<keyword evidence="1" id="KW-0472">Membrane</keyword>
<feature type="transmembrane region" description="Helical" evidence="1">
    <location>
        <begin position="139"/>
        <end position="169"/>
    </location>
</feature>
<dbReference type="KEGG" id="bgy:BGLY_0859"/>
<name>A0AAJ4D1E8_9BACI</name>